<dbReference type="AlphaFoldDB" id="A0A833SRH2"/>
<reference evidence="1" key="1">
    <citation type="submission" date="2020-04" db="EMBL/GenBank/DDBJ databases">
        <title>Hybrid Assembly of Korean Phytophthora infestans isolates.</title>
        <authorList>
            <person name="Prokchorchik M."/>
            <person name="Lee Y."/>
            <person name="Seo J."/>
            <person name="Cho J.-H."/>
            <person name="Park Y.-E."/>
            <person name="Jang D.-C."/>
            <person name="Im J.-S."/>
            <person name="Choi J.-G."/>
            <person name="Park H.-J."/>
            <person name="Lee G.-B."/>
            <person name="Lee Y.-G."/>
            <person name="Hong S.-Y."/>
            <person name="Cho K."/>
            <person name="Sohn K.H."/>
        </authorList>
    </citation>
    <scope>NUCLEOTIDE SEQUENCE</scope>
    <source>
        <strain evidence="1">KR_1_A1</strain>
        <strain evidence="2">KR_2_A2</strain>
    </source>
</reference>
<proteinExistence type="predicted"/>
<protein>
    <submittedName>
        <fullName evidence="1">Uncharacterized protein</fullName>
    </submittedName>
</protein>
<accession>A0A833SRH2</accession>
<dbReference type="Proteomes" id="UP000704712">
    <property type="component" value="Unassembled WGS sequence"/>
</dbReference>
<evidence type="ECO:0000313" key="2">
    <source>
        <dbReference type="EMBL" id="KAF4136509.1"/>
    </source>
</evidence>
<dbReference type="Gene3D" id="1.10.287.130">
    <property type="match status" value="1"/>
</dbReference>
<dbReference type="EMBL" id="WSZM01000705">
    <property type="protein sequence ID" value="KAF4030225.1"/>
    <property type="molecule type" value="Genomic_DNA"/>
</dbReference>
<evidence type="ECO:0000313" key="1">
    <source>
        <dbReference type="EMBL" id="KAF4030225.1"/>
    </source>
</evidence>
<dbReference type="Proteomes" id="UP000602510">
    <property type="component" value="Unassembled WGS sequence"/>
</dbReference>
<name>A0A833SRH2_PHYIN</name>
<sequence length="76" mass="8747">MGELDKIAQKRNTQSSNWMWNQLYEQLMRSVSRSAPVRLIAEKMKKDLDHGFISPRSAAATVLELFLKAQQEEPQA</sequence>
<keyword evidence="3" id="KW-1185">Reference proteome</keyword>
<comment type="caution">
    <text evidence="1">The sequence shown here is derived from an EMBL/GenBank/DDBJ whole genome shotgun (WGS) entry which is preliminary data.</text>
</comment>
<gene>
    <name evidence="1" type="ORF">GN244_ATG18009</name>
    <name evidence="2" type="ORF">GN958_ATG14325</name>
</gene>
<dbReference type="EMBL" id="JAACNO010001937">
    <property type="protein sequence ID" value="KAF4136509.1"/>
    <property type="molecule type" value="Genomic_DNA"/>
</dbReference>
<organism evidence="1 3">
    <name type="scientific">Phytophthora infestans</name>
    <name type="common">Potato late blight agent</name>
    <name type="synonym">Botrytis infestans</name>
    <dbReference type="NCBI Taxonomy" id="4787"/>
    <lineage>
        <taxon>Eukaryota</taxon>
        <taxon>Sar</taxon>
        <taxon>Stramenopiles</taxon>
        <taxon>Oomycota</taxon>
        <taxon>Peronosporomycetes</taxon>
        <taxon>Peronosporales</taxon>
        <taxon>Peronosporaceae</taxon>
        <taxon>Phytophthora</taxon>
    </lineage>
</organism>
<evidence type="ECO:0000313" key="3">
    <source>
        <dbReference type="Proteomes" id="UP000602510"/>
    </source>
</evidence>